<dbReference type="GO" id="GO:0016491">
    <property type="term" value="F:oxidoreductase activity"/>
    <property type="evidence" value="ECO:0007669"/>
    <property type="project" value="UniProtKB-KW"/>
</dbReference>
<dbReference type="InterPro" id="IPR050523">
    <property type="entry name" value="AKR_Detox_Biosynth"/>
</dbReference>
<dbReference type="InterPro" id="IPR036812">
    <property type="entry name" value="NAD(P)_OxRdtase_dom_sf"/>
</dbReference>
<dbReference type="PANTHER" id="PTHR43364">
    <property type="entry name" value="NADH-SPECIFIC METHYLGLYOXAL REDUCTASE-RELATED"/>
    <property type="match status" value="1"/>
</dbReference>
<dbReference type="InterPro" id="IPR023210">
    <property type="entry name" value="NADP_OxRdtase_dom"/>
</dbReference>
<dbReference type="PANTHER" id="PTHR43364:SF4">
    <property type="entry name" value="NAD(P)-LINKED OXIDOREDUCTASE SUPERFAMILY PROTEIN"/>
    <property type="match status" value="1"/>
</dbReference>
<keyword evidence="4" id="KW-1185">Reference proteome</keyword>
<dbReference type="Gene3D" id="3.20.20.100">
    <property type="entry name" value="NADP-dependent oxidoreductase domain"/>
    <property type="match status" value="1"/>
</dbReference>
<feature type="domain" description="NADP-dependent oxidoreductase" evidence="2">
    <location>
        <begin position="31"/>
        <end position="326"/>
    </location>
</feature>
<protein>
    <submittedName>
        <fullName evidence="3">Aldo/keto reductase</fullName>
    </submittedName>
</protein>
<evidence type="ECO:0000313" key="4">
    <source>
        <dbReference type="Proteomes" id="UP000028981"/>
    </source>
</evidence>
<evidence type="ECO:0000256" key="1">
    <source>
        <dbReference type="ARBA" id="ARBA00023002"/>
    </source>
</evidence>
<proteinExistence type="predicted"/>
<dbReference type="EMBL" id="JQGC01000003">
    <property type="protein sequence ID" value="KFL32320.1"/>
    <property type="molecule type" value="Genomic_DNA"/>
</dbReference>
<organism evidence="3 4">
    <name type="scientific">Devosia riboflavina</name>
    <dbReference type="NCBI Taxonomy" id="46914"/>
    <lineage>
        <taxon>Bacteria</taxon>
        <taxon>Pseudomonadati</taxon>
        <taxon>Pseudomonadota</taxon>
        <taxon>Alphaproteobacteria</taxon>
        <taxon>Hyphomicrobiales</taxon>
        <taxon>Devosiaceae</taxon>
        <taxon>Devosia</taxon>
    </lineage>
</organism>
<gene>
    <name evidence="3" type="ORF">JP75_05070</name>
</gene>
<name>A0A087M617_9HYPH</name>
<evidence type="ECO:0000259" key="2">
    <source>
        <dbReference type="Pfam" id="PF00248"/>
    </source>
</evidence>
<dbReference type="GO" id="GO:0005829">
    <property type="term" value="C:cytosol"/>
    <property type="evidence" value="ECO:0007669"/>
    <property type="project" value="TreeGrafter"/>
</dbReference>
<accession>A0A087M617</accession>
<evidence type="ECO:0000313" key="3">
    <source>
        <dbReference type="EMBL" id="KFL32320.1"/>
    </source>
</evidence>
<keyword evidence="1" id="KW-0560">Oxidoreductase</keyword>
<comment type="caution">
    <text evidence="3">The sequence shown here is derived from an EMBL/GenBank/DDBJ whole genome shotgun (WGS) entry which is preliminary data.</text>
</comment>
<dbReference type="AlphaFoldDB" id="A0A087M617"/>
<dbReference type="RefSeq" id="WP_035079961.1">
    <property type="nucleotide sequence ID" value="NZ_JQGC01000003.1"/>
</dbReference>
<sequence>MLTMMDKRKLGPNGPRVGAVGMGCWAIGGHFTLDGRNDGWGQVDDAQSVRSIELALDLGASLFDTADAYGTGHSESILGSALKGRRDEAFVATKFGFTYDEGSKALVATDVSPSYIEWASGKSLKRLGMDHIDLYQIHVGDLSDDVADRAGEALESLVEKGRIRAWGWSTDNAASARRMLKFPHFVAVQQELSVLCDGPDMLALCAEAELASLNRSPLAMGMLSGKFSAASRLGKDDVRAAGHSWVRFFADGRPKPETLAMVDALRDLLTTGGRTVAQGALGWNLAHSPHTIPIPGFKTEAQVRDNLGALEKGPLPAAVMAEISDILNKEIEHV</sequence>
<reference evidence="3 4" key="1">
    <citation type="submission" date="2014-08" db="EMBL/GenBank/DDBJ databases">
        <authorList>
            <person name="Hassan Y.I."/>
            <person name="Lepp D."/>
            <person name="Zhou T."/>
        </authorList>
    </citation>
    <scope>NUCLEOTIDE SEQUENCE [LARGE SCALE GENOMIC DNA]</scope>
    <source>
        <strain evidence="3 4">IFO13584</strain>
    </source>
</reference>
<dbReference type="STRING" id="46914.JP75_05070"/>
<dbReference type="Pfam" id="PF00248">
    <property type="entry name" value="Aldo_ket_red"/>
    <property type="match status" value="1"/>
</dbReference>
<dbReference type="SUPFAM" id="SSF51430">
    <property type="entry name" value="NAD(P)-linked oxidoreductase"/>
    <property type="match status" value="1"/>
</dbReference>
<dbReference type="Proteomes" id="UP000028981">
    <property type="component" value="Unassembled WGS sequence"/>
</dbReference>